<protein>
    <submittedName>
        <fullName evidence="3">Uncharacterized protein</fullName>
    </submittedName>
</protein>
<gene>
    <name evidence="3" type="ORF">ACFOW3_23345</name>
</gene>
<organism evidence="3 4">
    <name type="scientific">Acidovorax facilis</name>
    <dbReference type="NCBI Taxonomy" id="12917"/>
    <lineage>
        <taxon>Bacteria</taxon>
        <taxon>Pseudomonadati</taxon>
        <taxon>Pseudomonadota</taxon>
        <taxon>Betaproteobacteria</taxon>
        <taxon>Burkholderiales</taxon>
        <taxon>Comamonadaceae</taxon>
        <taxon>Acidovorax</taxon>
    </lineage>
</organism>
<dbReference type="Proteomes" id="UP001595693">
    <property type="component" value="Unassembled WGS sequence"/>
</dbReference>
<dbReference type="EMBL" id="JBHSAJ010000068">
    <property type="protein sequence ID" value="MFC3937569.1"/>
    <property type="molecule type" value="Genomic_DNA"/>
</dbReference>
<proteinExistence type="predicted"/>
<evidence type="ECO:0000256" key="2">
    <source>
        <dbReference type="SAM" id="SignalP"/>
    </source>
</evidence>
<feature type="chain" id="PRO_5045966561" evidence="2">
    <location>
        <begin position="42"/>
        <end position="150"/>
    </location>
</feature>
<keyword evidence="2" id="KW-0732">Signal</keyword>
<name>A0ABV8DHJ0_9BURK</name>
<feature type="signal peptide" evidence="2">
    <location>
        <begin position="1"/>
        <end position="41"/>
    </location>
</feature>
<comment type="caution">
    <text evidence="3">The sequence shown here is derived from an EMBL/GenBank/DDBJ whole genome shotgun (WGS) entry which is preliminary data.</text>
</comment>
<accession>A0ABV8DHJ0</accession>
<sequence>MNRCTTTSSPAFSLTSPTAPARKLFAAVACALLCGALPVSAQVQPGLGGMRTFPDAAQRGTLTLNTASEATLNGRTIRLAPGMRLLSPQNTLVMMHTVLGQSYKVNYVIENSTGMLITAWILTQGEAEQPRKGSDTVERNYRTEYDAIRK</sequence>
<evidence type="ECO:0000313" key="3">
    <source>
        <dbReference type="EMBL" id="MFC3937569.1"/>
    </source>
</evidence>
<feature type="region of interest" description="Disordered" evidence="1">
    <location>
        <begin position="129"/>
        <end position="150"/>
    </location>
</feature>
<dbReference type="RefSeq" id="WP_082437240.1">
    <property type="nucleotide sequence ID" value="NZ_JAMXAX010000089.1"/>
</dbReference>
<evidence type="ECO:0000313" key="4">
    <source>
        <dbReference type="Proteomes" id="UP001595693"/>
    </source>
</evidence>
<evidence type="ECO:0000256" key="1">
    <source>
        <dbReference type="SAM" id="MobiDB-lite"/>
    </source>
</evidence>
<reference evidence="4" key="1">
    <citation type="journal article" date="2019" name="Int. J. Syst. Evol. Microbiol.">
        <title>The Global Catalogue of Microorganisms (GCM) 10K type strain sequencing project: providing services to taxonomists for standard genome sequencing and annotation.</title>
        <authorList>
            <consortium name="The Broad Institute Genomics Platform"/>
            <consortium name="The Broad Institute Genome Sequencing Center for Infectious Disease"/>
            <person name="Wu L."/>
            <person name="Ma J."/>
        </authorList>
    </citation>
    <scope>NUCLEOTIDE SEQUENCE [LARGE SCALE GENOMIC DNA]</scope>
    <source>
        <strain evidence="4">CCUG 2113</strain>
    </source>
</reference>
<keyword evidence="4" id="KW-1185">Reference proteome</keyword>